<keyword evidence="4" id="KW-0677">Repeat</keyword>
<evidence type="ECO:0000313" key="9">
    <source>
        <dbReference type="EMBL" id="CCI39930.1"/>
    </source>
</evidence>
<reference evidence="9 10" key="1">
    <citation type="submission" date="2012-05" db="EMBL/GenBank/DDBJ databases">
        <title>Recombination and specialization in a pathogen metapopulation.</title>
        <authorList>
            <person name="Gardiner A."/>
            <person name="Kemen E."/>
            <person name="Schultz-Larsen T."/>
            <person name="MacLean D."/>
            <person name="Van Oosterhout C."/>
            <person name="Jones J.D.G."/>
        </authorList>
    </citation>
    <scope>NUCLEOTIDE SEQUENCE [LARGE SCALE GENOMIC DNA]</scope>
    <source>
        <strain evidence="9 10">Ac Nc2</strain>
    </source>
</reference>
<evidence type="ECO:0000256" key="6">
    <source>
        <dbReference type="PROSITE-ProRule" id="PRU00221"/>
    </source>
</evidence>
<comment type="caution">
    <text evidence="9">The sequence shown here is derived from an EMBL/GenBank/DDBJ whole genome shotgun (WGS) entry which is preliminary data.</text>
</comment>
<dbReference type="GO" id="GO:0006364">
    <property type="term" value="P:rRNA processing"/>
    <property type="evidence" value="ECO:0007669"/>
    <property type="project" value="UniProtKB-KW"/>
</dbReference>
<dbReference type="Pfam" id="PF09384">
    <property type="entry name" value="UTP15_C"/>
    <property type="match status" value="1"/>
</dbReference>
<keyword evidence="10" id="KW-1185">Reference proteome</keyword>
<keyword evidence="5" id="KW-0539">Nucleus</keyword>
<dbReference type="InterPro" id="IPR036322">
    <property type="entry name" value="WD40_repeat_dom_sf"/>
</dbReference>
<dbReference type="EMBL" id="CAIX01000004">
    <property type="protein sequence ID" value="CCI39930.1"/>
    <property type="molecule type" value="Genomic_DNA"/>
</dbReference>
<dbReference type="PANTHER" id="PTHR19924">
    <property type="entry name" value="UTP15 U3 SMALL NUCLEOLAR RNA-ASSOCIATED PROTEIN 15 FAMILY MEMBER"/>
    <property type="match status" value="1"/>
</dbReference>
<feature type="compositionally biased region" description="Polar residues" evidence="7">
    <location>
        <begin position="913"/>
        <end position="923"/>
    </location>
</feature>
<dbReference type="AlphaFoldDB" id="A0A024G0V5"/>
<dbReference type="InterPro" id="IPR015943">
    <property type="entry name" value="WD40/YVTN_repeat-like_dom_sf"/>
</dbReference>
<feature type="repeat" description="WD" evidence="6">
    <location>
        <begin position="126"/>
        <end position="167"/>
    </location>
</feature>
<name>A0A024G0V5_9STRA</name>
<dbReference type="CDD" id="cd00200">
    <property type="entry name" value="WD40"/>
    <property type="match status" value="1"/>
</dbReference>
<dbReference type="Proteomes" id="UP000053237">
    <property type="component" value="Unassembled WGS sequence"/>
</dbReference>
<protein>
    <recommendedName>
        <fullName evidence="8">CID domain-containing protein</fullName>
    </recommendedName>
</protein>
<organism evidence="9 10">
    <name type="scientific">Albugo candida</name>
    <dbReference type="NCBI Taxonomy" id="65357"/>
    <lineage>
        <taxon>Eukaryota</taxon>
        <taxon>Sar</taxon>
        <taxon>Stramenopiles</taxon>
        <taxon>Oomycota</taxon>
        <taxon>Peronosporomycetes</taxon>
        <taxon>Albuginales</taxon>
        <taxon>Albuginaceae</taxon>
        <taxon>Albugo</taxon>
    </lineage>
</organism>
<dbReference type="Gene3D" id="2.130.10.10">
    <property type="entry name" value="YVTN repeat-like/Quinoprotein amine dehydrogenase"/>
    <property type="match status" value="2"/>
</dbReference>
<dbReference type="InParanoid" id="A0A024G0V5"/>
<evidence type="ECO:0000313" key="10">
    <source>
        <dbReference type="Proteomes" id="UP000053237"/>
    </source>
</evidence>
<dbReference type="InterPro" id="IPR018983">
    <property type="entry name" value="U3_snoRNA-assocProt_15_C"/>
</dbReference>
<feature type="compositionally biased region" description="Basic and acidic residues" evidence="7">
    <location>
        <begin position="929"/>
        <end position="963"/>
    </location>
</feature>
<accession>A0A024G0V5</accession>
<keyword evidence="2" id="KW-0698">rRNA processing</keyword>
<feature type="domain" description="CID" evidence="8">
    <location>
        <begin position="541"/>
        <end position="694"/>
    </location>
</feature>
<feature type="region of interest" description="Disordered" evidence="7">
    <location>
        <begin position="894"/>
        <end position="998"/>
    </location>
</feature>
<dbReference type="Pfam" id="PF04818">
    <property type="entry name" value="CID"/>
    <property type="match status" value="1"/>
</dbReference>
<evidence type="ECO:0000256" key="3">
    <source>
        <dbReference type="ARBA" id="ARBA00022574"/>
    </source>
</evidence>
<dbReference type="SUPFAM" id="SSF50978">
    <property type="entry name" value="WD40 repeat-like"/>
    <property type="match status" value="1"/>
</dbReference>
<dbReference type="OrthoDB" id="431715at2759"/>
<evidence type="ECO:0000256" key="4">
    <source>
        <dbReference type="ARBA" id="ARBA00022737"/>
    </source>
</evidence>
<sequence length="998" mass="113825">MATTTPSTAGEFKRLALKQFPPVENFDSSESGYWKKYNAPEELPQAGPVSHIDVSPVAPYDVAITTSARVHLYNIATNQITKTFSRFRDIVYSGNFRSDGKLLVVGGKIPQVQIIDIQTRAILRSLQGHSRPVHCTQFAKDNVHVFSCSDDNTARYWDVATGTPIALFGQHSDHVRHCCNHPTTIDVWATASYDHTVRLWDVRTADSKNIVASTMNVNHGAPVEACMILPGGGLMMSAGGNEIKVWDILSGGQLMHTFSSHQKTITSLGLDGTKTRIMSGALDGHVKIYDMKTYQVLYGFKTQGGVLSMGMSPTNSHFFTGTTDGLLSVRRRHVKKLEAIDLQTRKTILRHGSYRYFLQAKKQSHTCDDFRVVTTRQKRIAPYDRALRRFDYKNALDEALSTRCPNIVASMLEELRLRLGLKRAISERDEEALEPLLAFLVKYVTDPKYASLLRPICSLVCDLYASKLSQSVLIDQLFVKLHEKINEELRAQKEMMSLTYHPIRSRLDLETPSRKKDDPLCELENPMAFKESSSPLPSPTTPSSNSLKLQEKVTKLLSRCKNTQQSIQSTSRWILDHFPYLDKMVQIWYELITSESTDSSHQIVLLYVANDVIQVGARTRGKAISDAFETKLLEAAQFIMTREEDDGDLEQSQKRCSFEKVKRCLIKIVGIWKARSVISPEPMVILQHICAGKDPTELLKAQIGENPIPSTNFDREETEFLKNLLSEKSMEVALEDMPEVQDSEMTSTVSQKIQNLVSATITSDLLSDRVFQLESCISNFHYAIEAYKPIQGDGDEKMAQVGIAWDVVEQQVYDLDIEKSRDHVQQYRDNLEYQAIKREELLQQLSKLLTFDVKMQDTNLQKTKLDMEKEFRGLEQLYSVCRKAMEIDERKQLERKKAATRQNVARSRHVSDTQHASYMQSSVVARRHSTSDMHRPDRYAAKRPRVIESPRGRVPRWEDRRQESPGYSYSEHSRQLHSSRWDYNNRDRGRDRDRAGYQ</sequence>
<dbReference type="PANTHER" id="PTHR19924:SF26">
    <property type="entry name" value="U3 SMALL NUCLEOLAR RNA-ASSOCIATED PROTEIN 15 HOMOLOG"/>
    <property type="match status" value="1"/>
</dbReference>
<dbReference type="SMART" id="SM00320">
    <property type="entry name" value="WD40"/>
    <property type="match status" value="6"/>
</dbReference>
<dbReference type="GO" id="GO:0005730">
    <property type="term" value="C:nucleolus"/>
    <property type="evidence" value="ECO:0007669"/>
    <property type="project" value="UniProtKB-SubCell"/>
</dbReference>
<dbReference type="InterPro" id="IPR008942">
    <property type="entry name" value="ENTH_VHS"/>
</dbReference>
<dbReference type="PROSITE" id="PS50294">
    <property type="entry name" value="WD_REPEATS_REGION"/>
    <property type="match status" value="2"/>
</dbReference>
<dbReference type="GO" id="GO:0045943">
    <property type="term" value="P:positive regulation of transcription by RNA polymerase I"/>
    <property type="evidence" value="ECO:0007669"/>
    <property type="project" value="TreeGrafter"/>
</dbReference>
<proteinExistence type="predicted"/>
<dbReference type="SMART" id="SM00582">
    <property type="entry name" value="RPR"/>
    <property type="match status" value="1"/>
</dbReference>
<dbReference type="Gene3D" id="1.25.40.90">
    <property type="match status" value="1"/>
</dbReference>
<dbReference type="PROSITE" id="PS51391">
    <property type="entry name" value="CID"/>
    <property type="match status" value="1"/>
</dbReference>
<keyword evidence="3 6" id="KW-0853">WD repeat</keyword>
<dbReference type="Pfam" id="PF00400">
    <property type="entry name" value="WD40"/>
    <property type="match status" value="3"/>
</dbReference>
<evidence type="ECO:0000256" key="1">
    <source>
        <dbReference type="ARBA" id="ARBA00004604"/>
    </source>
</evidence>
<dbReference type="SUPFAM" id="SSF48464">
    <property type="entry name" value="ENTH/VHS domain"/>
    <property type="match status" value="1"/>
</dbReference>
<comment type="subcellular location">
    <subcellularLocation>
        <location evidence="1">Nucleus</location>
        <location evidence="1">Nucleolus</location>
    </subcellularLocation>
</comment>
<feature type="compositionally biased region" description="Basic and acidic residues" evidence="7">
    <location>
        <begin position="971"/>
        <end position="998"/>
    </location>
</feature>
<evidence type="ECO:0000256" key="2">
    <source>
        <dbReference type="ARBA" id="ARBA00022552"/>
    </source>
</evidence>
<dbReference type="PROSITE" id="PS50082">
    <property type="entry name" value="WD_REPEATS_2"/>
    <property type="match status" value="3"/>
</dbReference>
<dbReference type="InterPro" id="IPR001680">
    <property type="entry name" value="WD40_rpt"/>
</dbReference>
<feature type="repeat" description="WD" evidence="6">
    <location>
        <begin position="258"/>
        <end position="299"/>
    </location>
</feature>
<evidence type="ECO:0000259" key="8">
    <source>
        <dbReference type="PROSITE" id="PS51391"/>
    </source>
</evidence>
<feature type="repeat" description="WD" evidence="6">
    <location>
        <begin position="168"/>
        <end position="210"/>
    </location>
</feature>
<dbReference type="STRING" id="65357.A0A024G0V5"/>
<evidence type="ECO:0000256" key="5">
    <source>
        <dbReference type="ARBA" id="ARBA00023242"/>
    </source>
</evidence>
<evidence type="ECO:0000256" key="7">
    <source>
        <dbReference type="SAM" id="MobiDB-lite"/>
    </source>
</evidence>
<gene>
    <name evidence="9" type="ORF">BN9_007140</name>
</gene>
<dbReference type="InterPro" id="IPR006569">
    <property type="entry name" value="CID_dom"/>
</dbReference>